<dbReference type="RefSeq" id="WP_213534079.1">
    <property type="nucleotide sequence ID" value="NZ_BOVQ01000003.1"/>
</dbReference>
<keyword evidence="2" id="KW-1185">Reference proteome</keyword>
<evidence type="ECO:0000313" key="2">
    <source>
        <dbReference type="Proteomes" id="UP001595987"/>
    </source>
</evidence>
<dbReference type="EMBL" id="JBHSGD010000001">
    <property type="protein sequence ID" value="MFC4651620.1"/>
    <property type="molecule type" value="Genomic_DNA"/>
</dbReference>
<comment type="caution">
    <text evidence="1">The sequence shown here is derived from an EMBL/GenBank/DDBJ whole genome shotgun (WGS) entry which is preliminary data.</text>
</comment>
<accession>A0ABV9JDQ7</accession>
<evidence type="ECO:0000313" key="1">
    <source>
        <dbReference type="EMBL" id="MFC4651620.1"/>
    </source>
</evidence>
<name>A0ABV9JDQ7_9LACT</name>
<proteinExistence type="predicted"/>
<organism evidence="1 2">
    <name type="scientific">Lactococcus nasutitermitis</name>
    <dbReference type="NCBI Taxonomy" id="1652957"/>
    <lineage>
        <taxon>Bacteria</taxon>
        <taxon>Bacillati</taxon>
        <taxon>Bacillota</taxon>
        <taxon>Bacilli</taxon>
        <taxon>Lactobacillales</taxon>
        <taxon>Streptococcaceae</taxon>
        <taxon>Lactococcus</taxon>
    </lineage>
</organism>
<reference evidence="2" key="1">
    <citation type="journal article" date="2019" name="Int. J. Syst. Evol. Microbiol.">
        <title>The Global Catalogue of Microorganisms (GCM) 10K type strain sequencing project: providing services to taxonomists for standard genome sequencing and annotation.</title>
        <authorList>
            <consortium name="The Broad Institute Genomics Platform"/>
            <consortium name="The Broad Institute Genome Sequencing Center for Infectious Disease"/>
            <person name="Wu L."/>
            <person name="Ma J."/>
        </authorList>
    </citation>
    <scope>NUCLEOTIDE SEQUENCE [LARGE SCALE GENOMIC DNA]</scope>
    <source>
        <strain evidence="2">CCUG 63287</strain>
    </source>
</reference>
<protein>
    <submittedName>
        <fullName evidence="1">Uncharacterized protein</fullName>
    </submittedName>
</protein>
<dbReference type="Proteomes" id="UP001595987">
    <property type="component" value="Unassembled WGS sequence"/>
</dbReference>
<sequence length="168" mass="20026">MTKEKVSLSKPWQDFSKWEKKLSADVDSPMYEKYRKEIQENNYLVLEVFQQYLKEKLGLSDVVVRRHDENIDFFLNEGALYYGLHTPDKAIYEISDFLGDFFPRKAMWASRASLKQNGASLKRFYNFLYEMDEINENQLKFVKTSVISGIQSGLEHIEWQEELLEEWD</sequence>
<gene>
    <name evidence="1" type="ORF">ACFO26_01680</name>
</gene>